<evidence type="ECO:0008006" key="3">
    <source>
        <dbReference type="Google" id="ProtNLM"/>
    </source>
</evidence>
<evidence type="ECO:0000313" key="1">
    <source>
        <dbReference type="EMBL" id="MDY3560213.1"/>
    </source>
</evidence>
<sequence length="570" mass="59585">MPAKFALAVTLVCVLGSVGRAGPPAPRDDALRVAPPDAALVVMVQNLRGHLTDLRASPFAAWLPSSALGKHLLNGPGLKIFTDGAAPVLGTLGLTPTDLFHEIVGDAVVFAYTPPPPNDPKAERSVILLRPRKMDTLTAAVDRLNDLQKRSGELTGVAERKHAGGIYFERQKPDGASDFYCTRGAVFAFSQSEPEIRAVIERDKGAGDKPPSLSARLTKLGVADAAAVVLVNPRPLDAEFAAKVAAARGDEKAFLTKFAEVWAATDAAVLYLSLSKDAELGVALHFAPEKLPAGLKGWLVGGRTPSALWNVVPANALFAAAGCVKPNDLLDALAQLAPTSGKPGVRETLGETFGPVFGKDKWPLVLDALGPDWGVWVQPPAPGTAVPVAVAAVKVATGGPKGADAAKALDQALEYGFQVARVAYNAKNEEQLELKEETSAGTVIKSLSGGALPPGVVPSFALKDGYLLLATSPDAIKSFKAPTGDTKPVGEVPLVRFRAASAREYLAAHGPKLAKLLSSTGAGTETSLAEQFGQLALALEPVERVELLTRGDDAGLKLMLRVKTVKPLKE</sequence>
<reference evidence="2" key="1">
    <citation type="journal article" date="2023" name="Mar. Drugs">
        <title>Gemmata algarum, a Novel Planctomycete Isolated from an Algal Mat, Displays Antimicrobial Activity.</title>
        <authorList>
            <person name="Kumar G."/>
            <person name="Kallscheuer N."/>
            <person name="Kashif M."/>
            <person name="Ahamad S."/>
            <person name="Jagadeeshwari U."/>
            <person name="Pannikurungottu S."/>
            <person name="Haufschild T."/>
            <person name="Kabuu M."/>
            <person name="Sasikala C."/>
            <person name="Jogler C."/>
            <person name="Ramana C."/>
        </authorList>
    </citation>
    <scope>NUCLEOTIDE SEQUENCE [LARGE SCALE GENOMIC DNA]</scope>
    <source>
        <strain evidence="2">JC673</strain>
    </source>
</reference>
<protein>
    <recommendedName>
        <fullName evidence="3">DUF3352 domain-containing protein</fullName>
    </recommendedName>
</protein>
<dbReference type="EMBL" id="JAXBLV010000176">
    <property type="protein sequence ID" value="MDY3560213.1"/>
    <property type="molecule type" value="Genomic_DNA"/>
</dbReference>
<organism evidence="1 2">
    <name type="scientific">Gemmata algarum</name>
    <dbReference type="NCBI Taxonomy" id="2975278"/>
    <lineage>
        <taxon>Bacteria</taxon>
        <taxon>Pseudomonadati</taxon>
        <taxon>Planctomycetota</taxon>
        <taxon>Planctomycetia</taxon>
        <taxon>Gemmatales</taxon>
        <taxon>Gemmataceae</taxon>
        <taxon>Gemmata</taxon>
    </lineage>
</organism>
<comment type="caution">
    <text evidence="1">The sequence shown here is derived from an EMBL/GenBank/DDBJ whole genome shotgun (WGS) entry which is preliminary data.</text>
</comment>
<accession>A0ABU5EZ58</accession>
<gene>
    <name evidence="1" type="ORF">R5W23_001438</name>
</gene>
<proteinExistence type="predicted"/>
<keyword evidence="2" id="KW-1185">Reference proteome</keyword>
<evidence type="ECO:0000313" key="2">
    <source>
        <dbReference type="Proteomes" id="UP001272242"/>
    </source>
</evidence>
<name>A0ABU5EZ58_9BACT</name>
<dbReference type="RefSeq" id="WP_320686834.1">
    <property type="nucleotide sequence ID" value="NZ_JAXBLV010000176.1"/>
</dbReference>
<dbReference type="Proteomes" id="UP001272242">
    <property type="component" value="Unassembled WGS sequence"/>
</dbReference>